<name>A0A859DVZ5_9FIRM</name>
<dbReference type="Pfam" id="PF06949">
    <property type="entry name" value="DUF1292"/>
    <property type="match status" value="1"/>
</dbReference>
<dbReference type="RefSeq" id="WP_086035195.1">
    <property type="nucleotide sequence ID" value="NZ_CP046051.1"/>
</dbReference>
<reference evidence="2" key="2">
    <citation type="journal article" date="2021" name="Appl. Environ. Microbiol.">
        <title>Adaptability of a Caproate-Producing Bacterium Contributes to Its Dominance in an Anaerobic Fermentation System.</title>
        <authorList>
            <person name="Wang H."/>
            <person name="Gu Y."/>
            <person name="Zhou W."/>
            <person name="Zhao D."/>
            <person name="Qiao Z."/>
            <person name="Zheng J."/>
            <person name="Gao J."/>
            <person name="Chen X."/>
            <person name="Ren C."/>
            <person name="Xu Y."/>
        </authorList>
    </citation>
    <scope>NUCLEOTIDE SEQUENCE</scope>
    <source>
        <strain evidence="2">JNU-WLY1368</strain>
    </source>
</reference>
<reference evidence="3 4" key="1">
    <citation type="submission" date="2019-11" db="EMBL/GenBank/DDBJ databases">
        <authorList>
            <person name="Ren C."/>
            <person name="Wang H."/>
            <person name="Xu Y."/>
        </authorList>
    </citation>
    <scope>NUCLEOTIDE SEQUENCE [LARGE SCALE GENOMIC DNA]</scope>
    <source>
        <strain evidence="4">JNU-WLY1368</strain>
        <strain evidence="1 3">LBM 19010</strain>
    </source>
</reference>
<dbReference type="AlphaFoldDB" id="A0A859DVZ5"/>
<dbReference type="KEGG" id="clf:GJQ69_08280"/>
<dbReference type="Proteomes" id="UP000509623">
    <property type="component" value="Chromosome"/>
</dbReference>
<dbReference type="EMBL" id="CP046161">
    <property type="protein sequence ID" value="QKO30514.1"/>
    <property type="molecule type" value="Genomic_DNA"/>
</dbReference>
<evidence type="ECO:0000313" key="3">
    <source>
        <dbReference type="Proteomes" id="UP000501316"/>
    </source>
</evidence>
<reference evidence="2" key="3">
    <citation type="journal article" date="2022" name="Int. J. Syst. Evol. Microbiol.">
        <title>Caproicibacterium lactatifermentans sp. nov., isolated from pit clay used for the production of Chinese strong aroma-type liquor.</title>
        <authorList>
            <person name="Wang H."/>
            <person name="Gu Y."/>
            <person name="Zhao D."/>
            <person name="Qiao Z."/>
            <person name="Zheng J."/>
            <person name="Gao J."/>
            <person name="Ren C."/>
            <person name="Xu Y."/>
        </authorList>
    </citation>
    <scope>NUCLEOTIDE SEQUENCE</scope>
    <source>
        <strain evidence="2">JNU-WLY1368</strain>
    </source>
</reference>
<sequence length="105" mass="11993">MSNEFGPDLFTLVDEEGHEHEFEVLDVIDNDDGTFYALLPTFENAQDKVNDEGTYYIFQSYDHDGEQELAEVEDDALLNSLAAQFEEHFADLYPDDGAAFEDEKD</sequence>
<protein>
    <submittedName>
        <fullName evidence="1">DUF1292 domain-containing protein</fullName>
    </submittedName>
</protein>
<proteinExistence type="predicted"/>
<evidence type="ECO:0000313" key="1">
    <source>
        <dbReference type="EMBL" id="QKN24473.1"/>
    </source>
</evidence>
<accession>A0A859DVZ5</accession>
<gene>
    <name evidence="1" type="ORF">GJQ69_08280</name>
    <name evidence="2" type="ORF">GKP14_05525</name>
</gene>
<evidence type="ECO:0000313" key="4">
    <source>
        <dbReference type="Proteomes" id="UP000509623"/>
    </source>
</evidence>
<organism evidence="1 3">
    <name type="scientific">Caproicibacterium lactatifermentans</name>
    <dbReference type="NCBI Taxonomy" id="2666138"/>
    <lineage>
        <taxon>Bacteria</taxon>
        <taxon>Bacillati</taxon>
        <taxon>Bacillota</taxon>
        <taxon>Clostridia</taxon>
        <taxon>Eubacteriales</taxon>
        <taxon>Oscillospiraceae</taxon>
        <taxon>Caproicibacterium</taxon>
    </lineage>
</organism>
<evidence type="ECO:0000313" key="2">
    <source>
        <dbReference type="EMBL" id="QKO30514.1"/>
    </source>
</evidence>
<keyword evidence="4" id="KW-1185">Reference proteome</keyword>
<dbReference type="InterPro" id="IPR009711">
    <property type="entry name" value="UPF0473"/>
</dbReference>
<dbReference type="Proteomes" id="UP000501316">
    <property type="component" value="Chromosome"/>
</dbReference>
<dbReference type="EMBL" id="CP046051">
    <property type="protein sequence ID" value="QKN24473.1"/>
    <property type="molecule type" value="Genomic_DNA"/>
</dbReference>